<evidence type="ECO:0000313" key="2">
    <source>
        <dbReference type="EMBL" id="ADD46345.1"/>
    </source>
</evidence>
<comment type="function">
    <text evidence="1">Core subunit of the mitochondrial membrane respiratory chain NADH dehydrogenase (Complex I) which catalyzes electron transfer from NADH through the respiratory chain, using ubiquinone as an electron acceptor. Essential for the catalytic activity and assembly of complex I.</text>
</comment>
<feature type="transmembrane region" description="Helical" evidence="1">
    <location>
        <begin position="87"/>
        <end position="104"/>
    </location>
</feature>
<dbReference type="InterPro" id="IPR001457">
    <property type="entry name" value="NADH_UbQ/plastoQ_OxRdtase_su6"/>
</dbReference>
<feature type="transmembrane region" description="Helical" evidence="1">
    <location>
        <begin position="6"/>
        <end position="23"/>
    </location>
</feature>
<comment type="similarity">
    <text evidence="1">Belongs to the complex I subunit 6 family.</text>
</comment>
<keyword evidence="1" id="KW-0813">Transport</keyword>
<keyword evidence="1" id="KW-0472">Membrane</keyword>
<protein>
    <recommendedName>
        <fullName evidence="1">NADH-ubiquinone oxidoreductase chain 6</fullName>
        <ecNumber evidence="1">7.1.1.2</ecNumber>
    </recommendedName>
</protein>
<name>E2E9Z0_PROLC</name>
<reference evidence="2" key="1">
    <citation type="journal article" date="2010" name="Genome Biol. Evol.">
        <title>A linear molecule with two large inverted repeats: the mitochondrial genome of the stramenopile Proteromonas lacertae.</title>
        <authorList>
            <person name="Perez-Brocal V."/>
            <person name="Shahar-Golan R."/>
            <person name="Clark C.G."/>
        </authorList>
    </citation>
    <scope>NUCLEOTIDE SEQUENCE</scope>
</reference>
<dbReference type="GO" id="GO:0031966">
    <property type="term" value="C:mitochondrial membrane"/>
    <property type="evidence" value="ECO:0007669"/>
    <property type="project" value="UniProtKB-SubCell"/>
</dbReference>
<dbReference type="EC" id="7.1.1.2" evidence="1"/>
<dbReference type="PANTHER" id="PTHR33269">
    <property type="entry name" value="NADH-UBIQUINONE OXIDOREDUCTASE CHAIN 6"/>
    <property type="match status" value="1"/>
</dbReference>
<keyword evidence="1" id="KW-0830">Ubiquinone</keyword>
<sequence length="197" mass="23017">MSNIFFNLFASLLLISLIMVVSVNNAIYSVLFLIFSFFNVMCLLLLLGVDFISLIFLIIYLGAITVLFLFVIMMIQLKTEDFGNFKFIPVFCFVVLFIFFIDIFKNNDVFMVFLNENSNLNYMNWFLKIINIDNIRMIGQIAYTYFAVYFIISGIILLIAMIGAILLSLKKNQYVRKWQNTSQQLSRCVENAIFFVY</sequence>
<keyword evidence="1" id="KW-0679">Respiratory chain</keyword>
<keyword evidence="1 2" id="KW-0496">Mitochondrion</keyword>
<dbReference type="GeneID" id="9480841"/>
<accession>E2E9Z0</accession>
<gene>
    <name evidence="2" type="primary">nad6</name>
    <name evidence="2" type="ORF">PROLAC_023</name>
    <name evidence="3" type="ORF">PROLAC_066</name>
</gene>
<dbReference type="GO" id="GO:0008137">
    <property type="term" value="F:NADH dehydrogenase (ubiquinone) activity"/>
    <property type="evidence" value="ECO:0007669"/>
    <property type="project" value="UniProtKB-UniRule"/>
</dbReference>
<evidence type="ECO:0000313" key="3">
    <source>
        <dbReference type="EMBL" id="ADD46375.1"/>
    </source>
</evidence>
<proteinExistence type="inferred from homology"/>
<dbReference type="PANTHER" id="PTHR33269:SF17">
    <property type="entry name" value="NADH-UBIQUINONE OXIDOREDUCTASE CHAIN 6"/>
    <property type="match status" value="1"/>
</dbReference>
<feature type="transmembrane region" description="Helical" evidence="1">
    <location>
        <begin position="146"/>
        <end position="169"/>
    </location>
</feature>
<feature type="transmembrane region" description="Helical" evidence="1">
    <location>
        <begin position="55"/>
        <end position="75"/>
    </location>
</feature>
<dbReference type="EMBL" id="GU563431">
    <property type="protein sequence ID" value="ADD46345.1"/>
    <property type="molecule type" value="Genomic_DNA"/>
</dbReference>
<dbReference type="AlphaFoldDB" id="E2E9Z0"/>
<dbReference type="Gene3D" id="1.20.120.1200">
    <property type="entry name" value="NADH-ubiquinone/plastoquinone oxidoreductase chain 6, subunit NuoJ"/>
    <property type="match status" value="1"/>
</dbReference>
<keyword evidence="1" id="KW-1133">Transmembrane helix</keyword>
<dbReference type="RefSeq" id="YP_003795207.1">
    <property type="nucleotide sequence ID" value="NC_014338.1"/>
</dbReference>
<keyword evidence="1" id="KW-0520">NAD</keyword>
<dbReference type="EMBL" id="GU563431">
    <property type="protein sequence ID" value="ADD46375.1"/>
    <property type="molecule type" value="Genomic_DNA"/>
</dbReference>
<comment type="catalytic activity">
    <reaction evidence="1">
        <text>a ubiquinone + NADH + 5 H(+)(in) = a ubiquinol + NAD(+) + 4 H(+)(out)</text>
        <dbReference type="Rhea" id="RHEA:29091"/>
        <dbReference type="Rhea" id="RHEA-COMP:9565"/>
        <dbReference type="Rhea" id="RHEA-COMP:9566"/>
        <dbReference type="ChEBI" id="CHEBI:15378"/>
        <dbReference type="ChEBI" id="CHEBI:16389"/>
        <dbReference type="ChEBI" id="CHEBI:17976"/>
        <dbReference type="ChEBI" id="CHEBI:57540"/>
        <dbReference type="ChEBI" id="CHEBI:57945"/>
        <dbReference type="EC" id="7.1.1.2"/>
    </reaction>
</comment>
<geneLocation type="mitochondrion" evidence="2"/>
<keyword evidence="1" id="KW-1278">Translocase</keyword>
<dbReference type="GeneID" id="9480798"/>
<feature type="transmembrane region" description="Helical" evidence="1">
    <location>
        <begin position="30"/>
        <end position="49"/>
    </location>
</feature>
<comment type="subcellular location">
    <subcellularLocation>
        <location evidence="1">Mitochondrion membrane</location>
        <topology evidence="1">Multi-pass membrane protein</topology>
    </subcellularLocation>
</comment>
<dbReference type="RefSeq" id="YP_003795237.1">
    <property type="nucleotide sequence ID" value="NC_014338.1"/>
</dbReference>
<dbReference type="InterPro" id="IPR042106">
    <property type="entry name" value="Nuo/plastoQ_OxRdtase_6_NuoJ"/>
</dbReference>
<organism evidence="2">
    <name type="scientific">Proteromonas lacertae</name>
    <name type="common">Stramenopile</name>
    <name type="synonym">Monocercomonoides lacertae</name>
    <dbReference type="NCBI Taxonomy" id="42746"/>
    <lineage>
        <taxon>Eukaryota</taxon>
        <taxon>Sar</taxon>
        <taxon>Stramenopiles</taxon>
        <taxon>Bigyra</taxon>
        <taxon>Opalozoa</taxon>
        <taxon>Opalinata</taxon>
        <taxon>Proteromonadidae</taxon>
        <taxon>Proteromonas</taxon>
    </lineage>
</organism>
<dbReference type="Pfam" id="PF00499">
    <property type="entry name" value="Oxidored_q3"/>
    <property type="match status" value="1"/>
</dbReference>
<evidence type="ECO:0000256" key="1">
    <source>
        <dbReference type="RuleBase" id="RU004430"/>
    </source>
</evidence>
<keyword evidence="1" id="KW-0249">Electron transport</keyword>
<keyword evidence="1" id="KW-0812">Transmembrane</keyword>